<dbReference type="InterPro" id="IPR037682">
    <property type="entry name" value="TonB_C"/>
</dbReference>
<evidence type="ECO:0000256" key="1">
    <source>
        <dbReference type="ARBA" id="ARBA00004383"/>
    </source>
</evidence>
<feature type="compositionally biased region" description="Low complexity" evidence="14">
    <location>
        <begin position="269"/>
        <end position="283"/>
    </location>
</feature>
<evidence type="ECO:0000256" key="13">
    <source>
        <dbReference type="RuleBase" id="RU362123"/>
    </source>
</evidence>
<dbReference type="PROSITE" id="PS51257">
    <property type="entry name" value="PROKAR_LIPOPROTEIN"/>
    <property type="match status" value="1"/>
</dbReference>
<keyword evidence="6 13" id="KW-0997">Cell inner membrane</keyword>
<keyword evidence="9 13" id="KW-0653">Protein transport</keyword>
<dbReference type="PROSITE" id="PS52015">
    <property type="entry name" value="TONB_CTD"/>
    <property type="match status" value="1"/>
</dbReference>
<evidence type="ECO:0000256" key="7">
    <source>
        <dbReference type="ARBA" id="ARBA00022692"/>
    </source>
</evidence>
<dbReference type="Proteomes" id="UP001595892">
    <property type="component" value="Unassembled WGS sequence"/>
</dbReference>
<dbReference type="Pfam" id="PF03544">
    <property type="entry name" value="TonB_C"/>
    <property type="match status" value="1"/>
</dbReference>
<feature type="compositionally biased region" description="Low complexity" evidence="14">
    <location>
        <begin position="30"/>
        <end position="59"/>
    </location>
</feature>
<evidence type="ECO:0000256" key="14">
    <source>
        <dbReference type="SAM" id="MobiDB-lite"/>
    </source>
</evidence>
<accession>A0ABV9NNS3</accession>
<evidence type="ECO:0000256" key="9">
    <source>
        <dbReference type="ARBA" id="ARBA00022927"/>
    </source>
</evidence>
<dbReference type="InterPro" id="IPR051045">
    <property type="entry name" value="TonB-dependent_transducer"/>
</dbReference>
<reference evidence="17" key="1">
    <citation type="journal article" date="2019" name="Int. J. Syst. Evol. Microbiol.">
        <title>The Global Catalogue of Microorganisms (GCM) 10K type strain sequencing project: providing services to taxonomists for standard genome sequencing and annotation.</title>
        <authorList>
            <consortium name="The Broad Institute Genomics Platform"/>
            <consortium name="The Broad Institute Genome Sequencing Center for Infectious Disease"/>
            <person name="Wu L."/>
            <person name="Ma J."/>
        </authorList>
    </citation>
    <scope>NUCLEOTIDE SEQUENCE [LARGE SCALE GENOMIC DNA]</scope>
    <source>
        <strain evidence="17">CGMCC 1.13574</strain>
    </source>
</reference>
<evidence type="ECO:0000256" key="2">
    <source>
        <dbReference type="ARBA" id="ARBA00006555"/>
    </source>
</evidence>
<evidence type="ECO:0000313" key="17">
    <source>
        <dbReference type="Proteomes" id="UP001595892"/>
    </source>
</evidence>
<dbReference type="EMBL" id="JBHSGG010000037">
    <property type="protein sequence ID" value="MFC4729135.1"/>
    <property type="molecule type" value="Genomic_DNA"/>
</dbReference>
<comment type="similarity">
    <text evidence="2 13">Belongs to the TonB family.</text>
</comment>
<evidence type="ECO:0000256" key="10">
    <source>
        <dbReference type="ARBA" id="ARBA00022989"/>
    </source>
</evidence>
<keyword evidence="13" id="KW-0735">Signal-anchor</keyword>
<evidence type="ECO:0000256" key="12">
    <source>
        <dbReference type="ARBA" id="ARBA00025849"/>
    </source>
</evidence>
<gene>
    <name evidence="16" type="ORF">ACFO3Q_13250</name>
</gene>
<protein>
    <recommendedName>
        <fullName evidence="3 13">Protein TonB</fullName>
    </recommendedName>
</protein>
<evidence type="ECO:0000256" key="11">
    <source>
        <dbReference type="ARBA" id="ARBA00023136"/>
    </source>
</evidence>
<keyword evidence="4 13" id="KW-0813">Transport</keyword>
<dbReference type="PANTHER" id="PTHR33446:SF8">
    <property type="entry name" value="PROTEIN TONB"/>
    <property type="match status" value="1"/>
</dbReference>
<keyword evidence="17" id="KW-1185">Reference proteome</keyword>
<comment type="subunit">
    <text evidence="12">Homodimer. Forms a complex with the accessory proteins ExbB and ExbD.</text>
</comment>
<comment type="caution">
    <text evidence="16">The sequence shown here is derived from an EMBL/GenBank/DDBJ whole genome shotgun (WGS) entry which is preliminary data.</text>
</comment>
<proteinExistence type="inferred from homology"/>
<keyword evidence="7" id="KW-0812">Transmembrane</keyword>
<dbReference type="PANTHER" id="PTHR33446">
    <property type="entry name" value="PROTEIN TONB-RELATED"/>
    <property type="match status" value="1"/>
</dbReference>
<feature type="domain" description="TonB C-terminal" evidence="15">
    <location>
        <begin position="274"/>
        <end position="358"/>
    </location>
</feature>
<evidence type="ECO:0000313" key="16">
    <source>
        <dbReference type="EMBL" id="MFC4729135.1"/>
    </source>
</evidence>
<evidence type="ECO:0000256" key="5">
    <source>
        <dbReference type="ARBA" id="ARBA00022475"/>
    </source>
</evidence>
<comment type="subcellular location">
    <subcellularLocation>
        <location evidence="1 13">Cell inner membrane</location>
        <topology evidence="1 13">Single-pass membrane protein</topology>
        <orientation evidence="1 13">Periplasmic side</orientation>
    </subcellularLocation>
</comment>
<organism evidence="16 17">
    <name type="scientific">Coralloluteibacterium thermophilum</name>
    <dbReference type="NCBI Taxonomy" id="2707049"/>
    <lineage>
        <taxon>Bacteria</taxon>
        <taxon>Pseudomonadati</taxon>
        <taxon>Pseudomonadota</taxon>
        <taxon>Gammaproteobacteria</taxon>
        <taxon>Lysobacterales</taxon>
        <taxon>Lysobacteraceae</taxon>
        <taxon>Coralloluteibacterium</taxon>
    </lineage>
</organism>
<evidence type="ECO:0000256" key="6">
    <source>
        <dbReference type="ARBA" id="ARBA00022519"/>
    </source>
</evidence>
<evidence type="ECO:0000259" key="15">
    <source>
        <dbReference type="PROSITE" id="PS52015"/>
    </source>
</evidence>
<evidence type="ECO:0000256" key="4">
    <source>
        <dbReference type="ARBA" id="ARBA00022448"/>
    </source>
</evidence>
<evidence type="ECO:0000256" key="3">
    <source>
        <dbReference type="ARBA" id="ARBA00022362"/>
    </source>
</evidence>
<dbReference type="RefSeq" id="WP_377005207.1">
    <property type="nucleotide sequence ID" value="NZ_JBHSGG010000037.1"/>
</dbReference>
<keyword evidence="10" id="KW-1133">Transmembrane helix</keyword>
<comment type="function">
    <text evidence="13">Interacts with outer membrane receptor proteins that carry out high-affinity binding and energy dependent uptake into the periplasmic space of specific substrates. It could act to transduce energy from the cytoplasmic membrane to specific energy-requiring processes in the outer membrane, resulting in the release into the periplasm of ligands bound by these outer membrane proteins.</text>
</comment>
<name>A0ABV9NNS3_9GAMM</name>
<evidence type="ECO:0000256" key="8">
    <source>
        <dbReference type="ARBA" id="ARBA00022737"/>
    </source>
</evidence>
<dbReference type="PRINTS" id="PR01374">
    <property type="entry name" value="TONBPROTEIN"/>
</dbReference>
<feature type="region of interest" description="Disordered" evidence="14">
    <location>
        <begin position="257"/>
        <end position="283"/>
    </location>
</feature>
<dbReference type="Gene3D" id="3.30.2420.10">
    <property type="entry name" value="TonB"/>
    <property type="match status" value="1"/>
</dbReference>
<dbReference type="InterPro" id="IPR006260">
    <property type="entry name" value="TonB/TolA_C"/>
</dbReference>
<dbReference type="SUPFAM" id="SSF74653">
    <property type="entry name" value="TolA/TonB C-terminal domain"/>
    <property type="match status" value="1"/>
</dbReference>
<sequence length="358" mass="37460">MTDAKGTAGVGGGLRVLAVALGLALVGCGSEPAAPPAAEQEPTAATPAQAEPAVVAPPSAEERDAQAAGAVQAAADALAARPAEELRESARIAQGEQRLYAPSGDNAAEYYLALREKTPDDPLVENALGDLFPYILIAAEQNIARSNLVEAQRLLTLMTRIDPNAPALRRVQGAIEETQLAAERRAEAEAQRLAQAEAQRQAQQAAAAAQAQQQAQQAQQSEAARLAEQLAEAQREIEAARAEAARLAEERAAAEARARELAAQGGGSSAPAAPSRPAPAVVSAPAPDYPREALRAGITGEVTVEFTVQPDGSVSDARVVSANPTRTFDREAISAVRRWQFESTDEPVVLRRTIAFRP</sequence>
<keyword evidence="11" id="KW-0472">Membrane</keyword>
<dbReference type="NCBIfam" id="TIGR01352">
    <property type="entry name" value="tonB_Cterm"/>
    <property type="match status" value="1"/>
</dbReference>
<keyword evidence="8" id="KW-0677">Repeat</keyword>
<feature type="region of interest" description="Disordered" evidence="14">
    <location>
        <begin position="30"/>
        <end position="65"/>
    </location>
</feature>
<dbReference type="InterPro" id="IPR003538">
    <property type="entry name" value="TonB"/>
</dbReference>
<keyword evidence="5 13" id="KW-1003">Cell membrane</keyword>